<accession>A0A6J4JQN1</accession>
<feature type="non-terminal residue" evidence="2">
    <location>
        <position position="305"/>
    </location>
</feature>
<protein>
    <submittedName>
        <fullName evidence="2">Putative membrane protein</fullName>
    </submittedName>
</protein>
<evidence type="ECO:0000313" key="2">
    <source>
        <dbReference type="EMBL" id="CAA9285022.1"/>
    </source>
</evidence>
<dbReference type="AlphaFoldDB" id="A0A6J4JQN1"/>
<sequence>GPPPRHPAGRALHARLACALHGDERAGEGAGRAHPGRGADGLPQRLRPAGIDGHPDALRARARQLADAALWRACAAGGQRHRGAVLRLLRPHPAAARGADGARLHPAALRHHAGDPLPRREGWPPSLVGRRHRLLRRAGDRGGAGRARRRSRGAGDGSCDGRRAGDVLGTDHAAGPAALGDGELDHHHPLAVAADGRLRHPSAPLLLGDADAAGTRLAHPGGAGRRGGAMAADRGLGQRAGLGAGALFLFGAALVDALRLSRLRRPAGARDACGERVDRRGRLVHPPSGAGPPPRGATRGGAQEM</sequence>
<feature type="region of interest" description="Disordered" evidence="1">
    <location>
        <begin position="111"/>
        <end position="182"/>
    </location>
</feature>
<feature type="compositionally biased region" description="Basic and acidic residues" evidence="1">
    <location>
        <begin position="272"/>
        <end position="281"/>
    </location>
</feature>
<reference evidence="2" key="1">
    <citation type="submission" date="2020-02" db="EMBL/GenBank/DDBJ databases">
        <authorList>
            <person name="Meier V. D."/>
        </authorList>
    </citation>
    <scope>NUCLEOTIDE SEQUENCE</scope>
    <source>
        <strain evidence="2">AVDCRST_MAG27</strain>
    </source>
</reference>
<name>A0A6J4JQN1_9PROT</name>
<dbReference type="EMBL" id="CADCTD010000178">
    <property type="protein sequence ID" value="CAA9285022.1"/>
    <property type="molecule type" value="Genomic_DNA"/>
</dbReference>
<feature type="region of interest" description="Disordered" evidence="1">
    <location>
        <begin position="268"/>
        <end position="305"/>
    </location>
</feature>
<gene>
    <name evidence="2" type="ORF">AVDCRST_MAG27-4397</name>
</gene>
<organism evidence="2">
    <name type="scientific">uncultured Craurococcus sp</name>
    <dbReference type="NCBI Taxonomy" id="1135998"/>
    <lineage>
        <taxon>Bacteria</taxon>
        <taxon>Pseudomonadati</taxon>
        <taxon>Pseudomonadota</taxon>
        <taxon>Alphaproteobacteria</taxon>
        <taxon>Acetobacterales</taxon>
        <taxon>Acetobacteraceae</taxon>
        <taxon>Craurococcus</taxon>
        <taxon>environmental samples</taxon>
    </lineage>
</organism>
<feature type="region of interest" description="Disordered" evidence="1">
    <location>
        <begin position="22"/>
        <end position="47"/>
    </location>
</feature>
<feature type="non-terminal residue" evidence="2">
    <location>
        <position position="1"/>
    </location>
</feature>
<proteinExistence type="predicted"/>
<evidence type="ECO:0000256" key="1">
    <source>
        <dbReference type="SAM" id="MobiDB-lite"/>
    </source>
</evidence>
<feature type="compositionally biased region" description="Basic and acidic residues" evidence="1">
    <location>
        <begin position="112"/>
        <end position="122"/>
    </location>
</feature>
<feature type="compositionally biased region" description="Low complexity" evidence="1">
    <location>
        <begin position="296"/>
        <end position="305"/>
    </location>
</feature>